<dbReference type="Pfam" id="PF20229">
    <property type="entry name" value="ChrB_N"/>
    <property type="match status" value="1"/>
</dbReference>
<dbReference type="EMBL" id="CP059066">
    <property type="protein sequence ID" value="QSQ10294.1"/>
    <property type="molecule type" value="Genomic_DNA"/>
</dbReference>
<evidence type="ECO:0000259" key="2">
    <source>
        <dbReference type="Pfam" id="PF20229"/>
    </source>
</evidence>
<evidence type="ECO:0000256" key="1">
    <source>
        <dbReference type="SAM" id="Coils"/>
    </source>
</evidence>
<accession>A0A8A0RQR0</accession>
<evidence type="ECO:0000313" key="3">
    <source>
        <dbReference type="EMBL" id="QSQ10294.1"/>
    </source>
</evidence>
<reference evidence="3" key="1">
    <citation type="submission" date="2020-07" db="EMBL/GenBank/DDBJ databases">
        <title>Koleobacter methoxysyntrophicus gen. nov., sp. nov., a novel anaerobic bacterium isolated from deep subsurface oil field and proposal of Koleobacterales ord. nov. in the phylum Firmicutes.</title>
        <authorList>
            <person name="Sakamoto S."/>
            <person name="Tamaki H."/>
        </authorList>
    </citation>
    <scope>NUCLEOTIDE SEQUENCE</scope>
    <source>
        <strain evidence="3">NRmbB1</strain>
    </source>
</reference>
<gene>
    <name evidence="3" type="primary">chrB1</name>
    <name evidence="3" type="ORF">H0A61_02697</name>
</gene>
<protein>
    <submittedName>
        <fullName evidence="3">Protein ChrB</fullName>
    </submittedName>
</protein>
<organism evidence="3 4">
    <name type="scientific">Koleobacter methoxysyntrophicus</name>
    <dbReference type="NCBI Taxonomy" id="2751313"/>
    <lineage>
        <taxon>Bacteria</taxon>
        <taxon>Bacillati</taxon>
        <taxon>Bacillota</taxon>
        <taxon>Clostridia</taxon>
        <taxon>Koleobacterales</taxon>
        <taxon>Koleobacteraceae</taxon>
        <taxon>Koleobacter</taxon>
    </lineage>
</organism>
<feature type="coiled-coil region" evidence="1">
    <location>
        <begin position="96"/>
        <end position="144"/>
    </location>
</feature>
<dbReference type="InterPro" id="IPR046858">
    <property type="entry name" value="ChrB_N"/>
</dbReference>
<keyword evidence="1" id="KW-0175">Coiled coil</keyword>
<name>A0A8A0RQR0_9FIRM</name>
<feature type="domain" description="ChrB N-terminal" evidence="2">
    <location>
        <begin position="22"/>
        <end position="178"/>
    </location>
</feature>
<sequence length="180" mass="21702">MKKNLFWMILIYKVPAEPSTLRVRAWRKIKDMGALYLQQSVAIYPKIKHLVEKFSDLVAEIRASEGEALLFEVINLSGEEEEALIFKFNEQRNLEYRELMDKCEDFFAEIKKETERQNFTFAELEENDEELDKLSRWYEKIKERDFFEASMRQKAEEMLARCREMFFEFAQTVYKKEGTM</sequence>
<keyword evidence="4" id="KW-1185">Reference proteome</keyword>
<dbReference type="Proteomes" id="UP000662904">
    <property type="component" value="Chromosome"/>
</dbReference>
<dbReference type="KEGG" id="kme:H0A61_02697"/>
<dbReference type="AlphaFoldDB" id="A0A8A0RQR0"/>
<evidence type="ECO:0000313" key="4">
    <source>
        <dbReference type="Proteomes" id="UP000662904"/>
    </source>
</evidence>
<proteinExistence type="predicted"/>